<reference evidence="2" key="1">
    <citation type="submission" date="2020-04" db="EMBL/GenBank/DDBJ databases">
        <authorList>
            <person name="Alioto T."/>
            <person name="Alioto T."/>
            <person name="Gomez Garrido J."/>
        </authorList>
    </citation>
    <scope>NUCLEOTIDE SEQUENCE</scope>
    <source>
        <strain evidence="2">A484AB</strain>
    </source>
</reference>
<accession>A0A6S7JUR0</accession>
<feature type="compositionally biased region" description="Polar residues" evidence="1">
    <location>
        <begin position="94"/>
        <end position="119"/>
    </location>
</feature>
<feature type="compositionally biased region" description="Basic residues" evidence="1">
    <location>
        <begin position="31"/>
        <end position="47"/>
    </location>
</feature>
<feature type="compositionally biased region" description="Acidic residues" evidence="1">
    <location>
        <begin position="194"/>
        <end position="203"/>
    </location>
</feature>
<comment type="caution">
    <text evidence="2">The sequence shown here is derived from an EMBL/GenBank/DDBJ whole genome shotgun (WGS) entry which is preliminary data.</text>
</comment>
<feature type="region of interest" description="Disordered" evidence="1">
    <location>
        <begin position="1"/>
        <end position="203"/>
    </location>
</feature>
<evidence type="ECO:0000256" key="1">
    <source>
        <dbReference type="SAM" id="MobiDB-lite"/>
    </source>
</evidence>
<name>A0A6S7JUR0_PARCT</name>
<organism evidence="2 3">
    <name type="scientific">Paramuricea clavata</name>
    <name type="common">Red gorgonian</name>
    <name type="synonym">Violescent sea-whip</name>
    <dbReference type="NCBI Taxonomy" id="317549"/>
    <lineage>
        <taxon>Eukaryota</taxon>
        <taxon>Metazoa</taxon>
        <taxon>Cnidaria</taxon>
        <taxon>Anthozoa</taxon>
        <taxon>Octocorallia</taxon>
        <taxon>Malacalcyonacea</taxon>
        <taxon>Plexauridae</taxon>
        <taxon>Paramuricea</taxon>
    </lineage>
</organism>
<sequence>MEGSLTRKESKKHRRRDETEQQLASEEGTRERKHRKKRDGKRKKKRSSVPNLDEGEISKTVGQDNKGLDHEETVSLSGQANIVEPEARVGESVDLTSQHGSQIELQERMNQSIASTISHGSEEERVGFTSGQDSQIEETVSLHAESEEGTDFASARTGILTDSDRVDSREGSAGSDRGLRRRATLTELGKSFDAEQESSEVRY</sequence>
<gene>
    <name evidence="2" type="ORF">PACLA_8A049552</name>
</gene>
<dbReference type="AlphaFoldDB" id="A0A6S7JUR0"/>
<dbReference type="Proteomes" id="UP001152795">
    <property type="component" value="Unassembled WGS sequence"/>
</dbReference>
<protein>
    <submittedName>
        <fullName evidence="2">Uncharacterized protein</fullName>
    </submittedName>
</protein>
<keyword evidence="3" id="KW-1185">Reference proteome</keyword>
<evidence type="ECO:0000313" key="3">
    <source>
        <dbReference type="Proteomes" id="UP001152795"/>
    </source>
</evidence>
<evidence type="ECO:0000313" key="2">
    <source>
        <dbReference type="EMBL" id="CAB4035357.1"/>
    </source>
</evidence>
<dbReference type="EMBL" id="CACRXK020020973">
    <property type="protein sequence ID" value="CAB4035357.1"/>
    <property type="molecule type" value="Genomic_DNA"/>
</dbReference>
<feature type="compositionally biased region" description="Polar residues" evidence="1">
    <location>
        <begin position="129"/>
        <end position="138"/>
    </location>
</feature>
<proteinExistence type="predicted"/>